<evidence type="ECO:0000256" key="1">
    <source>
        <dbReference type="SAM" id="Phobius"/>
    </source>
</evidence>
<dbReference type="PANTHER" id="PTHR36153:SF1">
    <property type="entry name" value="TYPE VI SECRETION SYSTEM COMPONENT TSSM1"/>
    <property type="match status" value="1"/>
</dbReference>
<proteinExistence type="predicted"/>
<keyword evidence="1" id="KW-1133">Transmembrane helix</keyword>
<sequence>MKLLIILLIIAAVLLLWWLWRNKADRLGRGFIDAVRLMEKEAGIEGRYQVPWLLLLGDDQASSEQLCRAWQLKSAEKSAWFGRIYSSSDAVVLLPPHDIYQQADGALAALSAWRRLLGALLRVRGQRPLDAVIWAVSAKQLMNKDTPLDVTLCKQFQDAQQKLGQTLPVYWLITGLQDVAGMSELIESLPDEAQDSILGWSSVLPLTAAYQREHLDAALTQVQRQLRDCICEIATLNGGVSDALYLLPRQFDALRAALHALADAAFQSNAMGDAPVLRGLYCAASYSVQQEDADVFAPEPAVPDIPVFSSGLLRQRMAAERGLAQPIVRIMSLRQRWHRFARLATLAFCVLWFLAMAWVWQSERQDAMALSRALSSMSSGSAQTESDPNSQSALTLWRALLAAPRLDYESIVFPGSLFSNFDHALAEKMASLLQTEWFFAAQRRIHADLQALQVEGADSKKMGDDTASPETWPRYVAAQHLVQQARLVEQNVISYNRALRGGPDALSQLSELSNRLWDGDFRPERLPLRHKAEVILAHYAQWMGKPVQLQAAAKDTKQNFDALMQHWLNRLYADATFIETADSVQTQLTELQSAQHNSYADLSKLNQQITLLKQLIAATNSAWSSASGQDLVPGYSAMLNHAKGSAFIGKDAVSAIEEHAAKLRKAFKERWSNRDSSLTSRGEVGLKEDVLQLQSAISYLLQQNFVMEGHTAGHLLVSGGLREMSEARLAAALQIYQERQHYQTQNLSKVPDAYRAGLGGLASSSAAHAMWHTMGGRGADDQGQRNVADSMEGLIRIAPEVNAALLDLGRADLSAELIKEMNERALTSLRQADGMLAELALYQPKQATFSWWDGKKNASFKGFKANNPLELQQYLNRQLEQLATVAINQGVVLDWLAAHPKGLPVKDMQTLLRWKGLAADLKKMKEKAPDSGPALLAQLISKDLNEMDASTCYGVLRQVELPAGPGYFFERAQKLVNMANERCMGLRAQNSAYAWQQLSGFFNQYLAGRFPFAANGNAPDADVERVGTLLRLIDLYLPAAQAGLEDNESPNRDAARLFLLGLQHSRDLLGPVLLRGSAEQPQPLGLDIDVQWRSDKDKEQGADQVIEWGLTVGTQRMRFPLGERAKQRWLLGQPIVFSLRWAADSPQLPIEENTQPSLVVLNQSAEWRYTGAWSLLHFLRHHQAPSGMVLQEEFSYPAMLFSLPLGGPAKPRAQMFARFGISAVGAKSLLPTQLIQALPLKAPASPFRQITLPDSDKSLVAP</sequence>
<dbReference type="Pfam" id="PF14331">
    <property type="entry name" value="IcmF-related_N"/>
    <property type="match status" value="1"/>
</dbReference>
<dbReference type="EMBL" id="JAAOLX010000004">
    <property type="protein sequence ID" value="NHQ86198.1"/>
    <property type="molecule type" value="Genomic_DNA"/>
</dbReference>
<dbReference type="Proteomes" id="UP000712570">
    <property type="component" value="Unassembled WGS sequence"/>
</dbReference>
<accession>A0ABX0KP12</accession>
<name>A0ABX0KP12_9NEIS</name>
<feature type="transmembrane region" description="Helical" evidence="1">
    <location>
        <begin position="340"/>
        <end position="360"/>
    </location>
</feature>
<feature type="domain" description="Type VI secretion system component TssM1 N-terminal" evidence="2">
    <location>
        <begin position="111"/>
        <end position="344"/>
    </location>
</feature>
<dbReference type="RefSeq" id="WP_166824723.1">
    <property type="nucleotide sequence ID" value="NZ_JAAOLX010000004.1"/>
</dbReference>
<evidence type="ECO:0000313" key="3">
    <source>
        <dbReference type="EMBL" id="NHQ86198.1"/>
    </source>
</evidence>
<gene>
    <name evidence="3" type="ORF">HA050_08725</name>
</gene>
<organism evidence="3 4">
    <name type="scientific">Iodobacter violaceini</name>
    <dbReference type="NCBI Taxonomy" id="3044271"/>
    <lineage>
        <taxon>Bacteria</taxon>
        <taxon>Pseudomonadati</taxon>
        <taxon>Pseudomonadota</taxon>
        <taxon>Betaproteobacteria</taxon>
        <taxon>Neisseriales</taxon>
        <taxon>Chitinibacteraceae</taxon>
        <taxon>Iodobacter</taxon>
    </lineage>
</organism>
<keyword evidence="1" id="KW-0472">Membrane</keyword>
<evidence type="ECO:0000259" key="2">
    <source>
        <dbReference type="Pfam" id="PF14331"/>
    </source>
</evidence>
<comment type="caution">
    <text evidence="3">The sequence shown here is derived from an EMBL/GenBank/DDBJ whole genome shotgun (WGS) entry which is preliminary data.</text>
</comment>
<dbReference type="InterPro" id="IPR053156">
    <property type="entry name" value="T6SS_TssM-like"/>
</dbReference>
<reference evidence="3 4" key="1">
    <citation type="submission" date="2020-03" db="EMBL/GenBank/DDBJ databases">
        <title>Draft genome sequence of environmentally isolated violet-colored cultures.</title>
        <authorList>
            <person name="Wilson H.S."/>
        </authorList>
    </citation>
    <scope>NUCLEOTIDE SEQUENCE [LARGE SCALE GENOMIC DNA]</scope>
    <source>
        <strain evidence="3 4">HSC-16F04</strain>
    </source>
</reference>
<evidence type="ECO:0000313" key="4">
    <source>
        <dbReference type="Proteomes" id="UP000712570"/>
    </source>
</evidence>
<keyword evidence="1" id="KW-0812">Transmembrane</keyword>
<protein>
    <recommendedName>
        <fullName evidence="2">Type VI secretion system component TssM1 N-terminal domain-containing protein</fullName>
    </recommendedName>
</protein>
<dbReference type="InterPro" id="IPR025743">
    <property type="entry name" value="TssM1_N"/>
</dbReference>
<dbReference type="PANTHER" id="PTHR36153">
    <property type="entry name" value="INNER MEMBRANE PROTEIN-RELATED"/>
    <property type="match status" value="1"/>
</dbReference>
<keyword evidence="4" id="KW-1185">Reference proteome</keyword>